<dbReference type="InterPro" id="IPR050661">
    <property type="entry name" value="BglG_antiterminators"/>
</dbReference>
<reference evidence="4 5" key="3">
    <citation type="journal article" date="2020" name="Int. J. Syst. Evol. Microbiol.">
        <title>Corynebacterium silvaticum sp. nov., a unique group of NTTB corynebacteria in wild boar and roe deer.</title>
        <authorList>
            <person name="Dangel A."/>
            <person name="Berger A."/>
            <person name="Rau J."/>
            <person name="Eisenberg T."/>
            <person name="Kampfer P."/>
            <person name="Margos G."/>
            <person name="Contzen M."/>
            <person name="Busse H.J."/>
            <person name="Konrad R."/>
            <person name="Peters M."/>
            <person name="Sting R."/>
            <person name="Sing A."/>
        </authorList>
    </citation>
    <scope>NUCLEOTIDE SEQUENCE [LARGE SCALE GENOMIC DNA]</scope>
    <source>
        <strain evidence="4 5">PO100/5</strain>
    </source>
</reference>
<dbReference type="PANTHER" id="PTHR30185:SF18">
    <property type="entry name" value="TRANSCRIPTIONAL REGULATOR MTLR"/>
    <property type="match status" value="1"/>
</dbReference>
<dbReference type="Pfam" id="PF00874">
    <property type="entry name" value="PRD"/>
    <property type="match status" value="2"/>
</dbReference>
<evidence type="ECO:0000256" key="2">
    <source>
        <dbReference type="ARBA" id="ARBA00023015"/>
    </source>
</evidence>
<dbReference type="Pfam" id="PF03123">
    <property type="entry name" value="CAT_RBD"/>
    <property type="match status" value="1"/>
</dbReference>
<dbReference type="Gene3D" id="2.30.24.10">
    <property type="entry name" value="CAT RNA-binding domain"/>
    <property type="match status" value="1"/>
</dbReference>
<evidence type="ECO:0000256" key="3">
    <source>
        <dbReference type="ARBA" id="ARBA00023163"/>
    </source>
</evidence>
<keyword evidence="1" id="KW-0677">Repeat</keyword>
<reference evidence="4 5" key="2">
    <citation type="journal article" date="2020" name="Antonie Van Leeuwenhoek">
        <title>Phylogenomic characterisation of a novel corynebacterial species pathogenic to animals.</title>
        <authorList>
            <person name="Moller J."/>
            <person name="Musella L."/>
            <person name="Melnikov V."/>
            <person name="Geissdorfer W."/>
            <person name="Burkovski A."/>
            <person name="Sangal V."/>
        </authorList>
    </citation>
    <scope>NUCLEOTIDE SEQUENCE [LARGE SCALE GENOMIC DNA]</scope>
    <source>
        <strain evidence="4 5">PO100/5</strain>
    </source>
</reference>
<organism evidence="4 5">
    <name type="scientific">Corynebacterium silvaticum</name>
    <dbReference type="NCBI Taxonomy" id="2320431"/>
    <lineage>
        <taxon>Bacteria</taxon>
        <taxon>Bacillati</taxon>
        <taxon>Actinomycetota</taxon>
        <taxon>Actinomycetes</taxon>
        <taxon>Mycobacteriales</taxon>
        <taxon>Corynebacteriaceae</taxon>
        <taxon>Corynebacterium</taxon>
    </lineage>
</organism>
<proteinExistence type="predicted"/>
<dbReference type="EMBL" id="CP021417">
    <property type="protein sequence ID" value="ARU45175.2"/>
    <property type="molecule type" value="Genomic_DNA"/>
</dbReference>
<keyword evidence="5" id="KW-1185">Reference proteome</keyword>
<dbReference type="InterPro" id="IPR036634">
    <property type="entry name" value="PRD_sf"/>
</dbReference>
<dbReference type="SUPFAM" id="SSF50151">
    <property type="entry name" value="SacY-like RNA-binding domain"/>
    <property type="match status" value="1"/>
</dbReference>
<keyword evidence="3" id="KW-0804">Transcription</keyword>
<dbReference type="Gene3D" id="1.10.1790.10">
    <property type="entry name" value="PRD domain"/>
    <property type="match status" value="2"/>
</dbReference>
<reference evidence="4 5" key="4">
    <citation type="journal article" date="2020" name="PLoS ONE">
        <title>Taxonomic classification of strain PO100/5 shows a broader geographic distribution and genetic markers of the recently described Corynebacterium silvaticum.</title>
        <authorList>
            <person name="Viana M.V.C."/>
            <person name="Profeta R."/>
            <person name="da Silva A.L."/>
            <person name="Hurtado R."/>
            <person name="Cerqueira J.C."/>
            <person name="Ribeiro B.F.S."/>
            <person name="Almeida M.O."/>
            <person name="Morais-Rodrigues F."/>
            <person name="Soares S.C."/>
            <person name="Oliveira M."/>
            <person name="Tavares L."/>
            <person name="Figueiredo H."/>
            <person name="Wattam A.R."/>
            <person name="Barh D."/>
            <person name="Ghosh P."/>
            <person name="Silva A."/>
            <person name="Azevedo V."/>
        </authorList>
    </citation>
    <scope>NUCLEOTIDE SEQUENCE [LARGE SCALE GENOMIC DNA]</scope>
    <source>
        <strain evidence="4 5">PO100/5</strain>
    </source>
</reference>
<dbReference type="InterPro" id="IPR011608">
    <property type="entry name" value="PRD"/>
</dbReference>
<dbReference type="PANTHER" id="PTHR30185">
    <property type="entry name" value="CRYPTIC BETA-GLUCOSIDE BGL OPERON ANTITERMINATOR"/>
    <property type="match status" value="1"/>
</dbReference>
<evidence type="ECO:0000313" key="5">
    <source>
        <dbReference type="Proteomes" id="UP000195652"/>
    </source>
</evidence>
<dbReference type="AlphaFoldDB" id="A0A7U5K8L2"/>
<dbReference type="GO" id="GO:0003723">
    <property type="term" value="F:RNA binding"/>
    <property type="evidence" value="ECO:0007669"/>
    <property type="project" value="InterPro"/>
</dbReference>
<dbReference type="InterPro" id="IPR036650">
    <property type="entry name" value="CAT_RNA-bd_dom_sf"/>
</dbReference>
<dbReference type="PROSITE" id="PS51372">
    <property type="entry name" value="PRD_2"/>
    <property type="match status" value="2"/>
</dbReference>
<accession>A0A7U5K8L2</accession>
<evidence type="ECO:0000256" key="1">
    <source>
        <dbReference type="ARBA" id="ARBA00022737"/>
    </source>
</evidence>
<dbReference type="KEGG" id="csil:CBE74_00105"/>
<dbReference type="Proteomes" id="UP000195652">
    <property type="component" value="Chromosome"/>
</dbReference>
<dbReference type="InterPro" id="IPR004341">
    <property type="entry name" value="CAT_RNA-bd_dom"/>
</dbReference>
<reference evidence="4 5" key="1">
    <citation type="journal article" date="2014" name="BMC Vet. Res.">
        <title>First report of Corynebacterium pseudotuberculosis from caseous lymphadenitis lesions in Black Alentejano pig (Sus scrofa domesticus).</title>
        <authorList>
            <person name="Oliveira M."/>
            <person name="Barroco C."/>
            <person name="Mottola C."/>
            <person name="Santos R."/>
            <person name="Lemsaddek A."/>
            <person name="Tavares L."/>
            <person name="Semedo-Lemsaddek T."/>
        </authorList>
    </citation>
    <scope>NUCLEOTIDE SEQUENCE [LARGE SCALE GENOMIC DNA]</scope>
    <source>
        <strain evidence="4 5">PO100/5</strain>
    </source>
</reference>
<evidence type="ECO:0000313" key="4">
    <source>
        <dbReference type="EMBL" id="ARU45175.2"/>
    </source>
</evidence>
<dbReference type="GO" id="GO:0006355">
    <property type="term" value="P:regulation of DNA-templated transcription"/>
    <property type="evidence" value="ECO:0007669"/>
    <property type="project" value="InterPro"/>
</dbReference>
<dbReference type="SUPFAM" id="SSF63520">
    <property type="entry name" value="PTS-regulatory domain, PRD"/>
    <property type="match status" value="2"/>
</dbReference>
<keyword evidence="2" id="KW-0805">Transcription regulation</keyword>
<protein>
    <submittedName>
        <fullName evidence="4">CAT RNA binding domain-containing protein</fullName>
    </submittedName>
</protein>
<sequence length="196" mass="21634">MQRRHNNNVVQAIDDHGRSVVLLGRGIGFGVSVGDSIDKTRIEMTYVLESQQHAASIAVRLSSLSPEILILTRPIVVAAHDRLGIDNAEALLLPVAEHMSFAVDRAGAGKYVDFPLETEIRHLFPKEYEFGQHVLKMIIAELGVSLPASEAAAFALHVVSMQFGRSRISRAVANDAAYRRHPATGLRTFRFCCFTR</sequence>
<dbReference type="SMART" id="SM01061">
    <property type="entry name" value="CAT_RBD"/>
    <property type="match status" value="1"/>
</dbReference>
<name>A0A7U5K8L2_9CORY</name>
<gene>
    <name evidence="4" type="ORF">CBE74_00105</name>
</gene>